<keyword evidence="2" id="KW-0808">Transferase</keyword>
<dbReference type="InterPro" id="IPR000719">
    <property type="entry name" value="Prot_kinase_dom"/>
</dbReference>
<comment type="catalytic activity">
    <reaction evidence="9">
        <text>L-threonyl-[protein] + ATP = O-phospho-L-threonyl-[protein] + ADP + H(+)</text>
        <dbReference type="Rhea" id="RHEA:46608"/>
        <dbReference type="Rhea" id="RHEA-COMP:11060"/>
        <dbReference type="Rhea" id="RHEA-COMP:11605"/>
        <dbReference type="ChEBI" id="CHEBI:15378"/>
        <dbReference type="ChEBI" id="CHEBI:30013"/>
        <dbReference type="ChEBI" id="CHEBI:30616"/>
        <dbReference type="ChEBI" id="CHEBI:61977"/>
        <dbReference type="ChEBI" id="CHEBI:456216"/>
        <dbReference type="EC" id="2.7.12.2"/>
    </reaction>
</comment>
<keyword evidence="4 13" id="KW-0418">Kinase</keyword>
<sequence>LEGGAVNLLSRSYAVYEISELGFQIRKTGQDEARSSDKAFRCSSHEMHIFGSVASGSSSVVHRAVHIPTHRILALKKINVFEKTIWIIVDQAGFDEKYTEPNFINVALQGKQEIDTGILSVSNQFLLLECPALIFHRTKENRFLMSWEHYQKPVAIQAWLNSMEHFALEYMDGGSLEDITRVKKFIPEPVLARMMEKVLPALRYLHEVKHIVHRDIKPENLLVNLKGDVKITDFGVTAGLHNSVSTVFYFLCATFAGTVTYMSPERIKNNSYSYASDIWSLGLTVLECATGRFPYCVNGGLSDLMLQILDDPSPTPAKYVYSPEFCSFISACLQKDADARPTCEQMLAIHYYLIFYGLDNVWLYMRTFYREESVFSFLGEEHIGPSDIFGTLSRIRKMLKGNSPHGKIVHVIEKVCCCAHGEEGVVILVSGSFIVGNELLVCEDGLQAEGMPSTGEGMPSTDEVPFHIMSKRVGHFREEFFMEPGNAMGCFIISTQKQHIVYT</sequence>
<keyword evidence="3" id="KW-0547">Nucleotide-binding</keyword>
<dbReference type="InterPro" id="IPR032710">
    <property type="entry name" value="NTF2-like_dom_sf"/>
</dbReference>
<evidence type="ECO:0000256" key="2">
    <source>
        <dbReference type="ARBA" id="ARBA00022679"/>
    </source>
</evidence>
<feature type="domain" description="Protein kinase" evidence="11">
    <location>
        <begin position="47"/>
        <end position="353"/>
    </location>
</feature>
<evidence type="ECO:0000256" key="6">
    <source>
        <dbReference type="ARBA" id="ARBA00038035"/>
    </source>
</evidence>
<name>A0A1E5VQC4_9POAL</name>
<accession>A0A1E5VQC4</accession>
<dbReference type="PANTHER" id="PTHR48013:SF22">
    <property type="entry name" value="PROTEIN KINASE DOMAIN-CONTAINING PROTEIN"/>
    <property type="match status" value="1"/>
</dbReference>
<comment type="similarity">
    <text evidence="6">Belongs to the protein kinase superfamily. STE Ser/Thr protein kinase family. MAP kinase kinase subfamily.</text>
</comment>
<keyword evidence="1" id="KW-0723">Serine/threonine-protein kinase</keyword>
<evidence type="ECO:0000256" key="8">
    <source>
        <dbReference type="ARBA" id="ARBA00049014"/>
    </source>
</evidence>
<dbReference type="PROSITE" id="PS00108">
    <property type="entry name" value="PROTEIN_KINASE_ST"/>
    <property type="match status" value="1"/>
</dbReference>
<dbReference type="Pfam" id="PF00069">
    <property type="entry name" value="Pkinase"/>
    <property type="match status" value="1"/>
</dbReference>
<dbReference type="FunFam" id="1.10.510.10:FF:000432">
    <property type="entry name" value="mitogen-activated protein kinase kinase 3"/>
    <property type="match status" value="1"/>
</dbReference>
<evidence type="ECO:0000256" key="7">
    <source>
        <dbReference type="ARBA" id="ARBA00038999"/>
    </source>
</evidence>
<dbReference type="InterPro" id="IPR008271">
    <property type="entry name" value="Ser/Thr_kinase_AS"/>
</dbReference>
<evidence type="ECO:0000256" key="3">
    <source>
        <dbReference type="ARBA" id="ARBA00022741"/>
    </source>
</evidence>
<evidence type="ECO:0000313" key="13">
    <source>
        <dbReference type="EMBL" id="OEL27329.1"/>
    </source>
</evidence>
<proteinExistence type="inferred from homology"/>
<dbReference type="FunFam" id="3.10.450.50:FF:000012">
    <property type="entry name" value="Mitogen-activated protein kinase kinase 3"/>
    <property type="match status" value="1"/>
</dbReference>
<dbReference type="SUPFAM" id="SSF54427">
    <property type="entry name" value="NTF2-like"/>
    <property type="match status" value="1"/>
</dbReference>
<evidence type="ECO:0000256" key="1">
    <source>
        <dbReference type="ARBA" id="ARBA00022527"/>
    </source>
</evidence>
<dbReference type="OrthoDB" id="10252354at2759"/>
<dbReference type="SUPFAM" id="SSF56112">
    <property type="entry name" value="Protein kinase-like (PK-like)"/>
    <property type="match status" value="1"/>
</dbReference>
<dbReference type="GO" id="GO:0004708">
    <property type="term" value="F:MAP kinase kinase activity"/>
    <property type="evidence" value="ECO:0007669"/>
    <property type="project" value="UniProtKB-EC"/>
</dbReference>
<dbReference type="GO" id="GO:0051707">
    <property type="term" value="P:response to other organism"/>
    <property type="evidence" value="ECO:0007669"/>
    <property type="project" value="UniProtKB-ARBA"/>
</dbReference>
<dbReference type="EC" id="2.7.12.2" evidence="7"/>
<dbReference type="AlphaFoldDB" id="A0A1E5VQC4"/>
<reference evidence="13 14" key="1">
    <citation type="submission" date="2016-09" db="EMBL/GenBank/DDBJ databases">
        <title>The draft genome of Dichanthelium oligosanthes: A C3 panicoid grass species.</title>
        <authorList>
            <person name="Studer A.J."/>
            <person name="Schnable J.C."/>
            <person name="Brutnell T.P."/>
        </authorList>
    </citation>
    <scope>NUCLEOTIDE SEQUENCE [LARGE SCALE GENOMIC DNA]</scope>
    <source>
        <strain evidence="14">cv. Kellogg 1175</strain>
        <tissue evidence="13">Leaf</tissue>
    </source>
</reference>
<comment type="caution">
    <text evidence="13">The sequence shown here is derived from an EMBL/GenBank/DDBJ whole genome shotgun (WGS) entry which is preliminary data.</text>
</comment>
<dbReference type="PROSITE" id="PS50011">
    <property type="entry name" value="PROTEIN_KINASE_DOM"/>
    <property type="match status" value="1"/>
</dbReference>
<evidence type="ECO:0000256" key="10">
    <source>
        <dbReference type="ARBA" id="ARBA00051693"/>
    </source>
</evidence>
<dbReference type="PANTHER" id="PTHR48013">
    <property type="entry name" value="DUAL SPECIFICITY MITOGEN-ACTIVATED PROTEIN KINASE KINASE 5-RELATED"/>
    <property type="match status" value="1"/>
</dbReference>
<evidence type="ECO:0000259" key="11">
    <source>
        <dbReference type="PROSITE" id="PS50011"/>
    </source>
</evidence>
<comment type="catalytic activity">
    <reaction evidence="10">
        <text>L-tyrosyl-[protein] + ATP = O-phospho-L-tyrosyl-[protein] + ADP + H(+)</text>
        <dbReference type="Rhea" id="RHEA:10596"/>
        <dbReference type="Rhea" id="RHEA-COMP:10136"/>
        <dbReference type="Rhea" id="RHEA-COMP:20101"/>
        <dbReference type="ChEBI" id="CHEBI:15378"/>
        <dbReference type="ChEBI" id="CHEBI:30616"/>
        <dbReference type="ChEBI" id="CHEBI:46858"/>
        <dbReference type="ChEBI" id="CHEBI:61978"/>
        <dbReference type="ChEBI" id="CHEBI:456216"/>
        <dbReference type="EC" id="2.7.12.2"/>
    </reaction>
</comment>
<dbReference type="STRING" id="888268.A0A1E5VQC4"/>
<gene>
    <name evidence="13" type="ORF">BAE44_0011650</name>
</gene>
<evidence type="ECO:0000313" key="14">
    <source>
        <dbReference type="Proteomes" id="UP000095767"/>
    </source>
</evidence>
<dbReference type="Gene3D" id="1.10.510.10">
    <property type="entry name" value="Transferase(Phosphotransferase) domain 1"/>
    <property type="match status" value="1"/>
</dbReference>
<keyword evidence="5" id="KW-0067">ATP-binding</keyword>
<evidence type="ECO:0000256" key="4">
    <source>
        <dbReference type="ARBA" id="ARBA00022777"/>
    </source>
</evidence>
<protein>
    <recommendedName>
        <fullName evidence="7">mitogen-activated protein kinase kinase</fullName>
        <ecNumber evidence="7">2.7.12.2</ecNumber>
    </recommendedName>
</protein>
<dbReference type="Proteomes" id="UP000095767">
    <property type="component" value="Unassembled WGS sequence"/>
</dbReference>
<dbReference type="InterPro" id="IPR011009">
    <property type="entry name" value="Kinase-like_dom_sf"/>
</dbReference>
<dbReference type="SMART" id="SM00220">
    <property type="entry name" value="S_TKc"/>
    <property type="match status" value="1"/>
</dbReference>
<dbReference type="PROSITE" id="PS50177">
    <property type="entry name" value="NTF2_DOMAIN"/>
    <property type="match status" value="1"/>
</dbReference>
<keyword evidence="14" id="KW-1185">Reference proteome</keyword>
<dbReference type="GO" id="GO:0005524">
    <property type="term" value="F:ATP binding"/>
    <property type="evidence" value="ECO:0007669"/>
    <property type="project" value="UniProtKB-KW"/>
</dbReference>
<comment type="catalytic activity">
    <reaction evidence="8">
        <text>L-seryl-[protein] + ATP = O-phospho-L-seryl-[protein] + ADP + H(+)</text>
        <dbReference type="Rhea" id="RHEA:17989"/>
        <dbReference type="Rhea" id="RHEA-COMP:9863"/>
        <dbReference type="Rhea" id="RHEA-COMP:11604"/>
        <dbReference type="ChEBI" id="CHEBI:15378"/>
        <dbReference type="ChEBI" id="CHEBI:29999"/>
        <dbReference type="ChEBI" id="CHEBI:30616"/>
        <dbReference type="ChEBI" id="CHEBI:83421"/>
        <dbReference type="ChEBI" id="CHEBI:456216"/>
        <dbReference type="EC" id="2.7.12.2"/>
    </reaction>
</comment>
<organism evidence="13 14">
    <name type="scientific">Dichanthelium oligosanthes</name>
    <dbReference type="NCBI Taxonomy" id="888268"/>
    <lineage>
        <taxon>Eukaryota</taxon>
        <taxon>Viridiplantae</taxon>
        <taxon>Streptophyta</taxon>
        <taxon>Embryophyta</taxon>
        <taxon>Tracheophyta</taxon>
        <taxon>Spermatophyta</taxon>
        <taxon>Magnoliopsida</taxon>
        <taxon>Liliopsida</taxon>
        <taxon>Poales</taxon>
        <taxon>Poaceae</taxon>
        <taxon>PACMAD clade</taxon>
        <taxon>Panicoideae</taxon>
        <taxon>Panicodae</taxon>
        <taxon>Paniceae</taxon>
        <taxon>Dichantheliinae</taxon>
        <taxon>Dichanthelium</taxon>
    </lineage>
</organism>
<dbReference type="GO" id="GO:0004674">
    <property type="term" value="F:protein serine/threonine kinase activity"/>
    <property type="evidence" value="ECO:0007669"/>
    <property type="project" value="UniProtKB-KW"/>
</dbReference>
<feature type="domain" description="NTF2" evidence="12">
    <location>
        <begin position="343"/>
        <end position="500"/>
    </location>
</feature>
<dbReference type="InterPro" id="IPR018222">
    <property type="entry name" value="Nuclear_transport_factor_2_euk"/>
</dbReference>
<evidence type="ECO:0000256" key="9">
    <source>
        <dbReference type="ARBA" id="ARBA00049299"/>
    </source>
</evidence>
<dbReference type="Gene3D" id="3.10.450.50">
    <property type="match status" value="1"/>
</dbReference>
<evidence type="ECO:0000256" key="5">
    <source>
        <dbReference type="ARBA" id="ARBA00022840"/>
    </source>
</evidence>
<evidence type="ECO:0000259" key="12">
    <source>
        <dbReference type="PROSITE" id="PS50177"/>
    </source>
</evidence>
<feature type="non-terminal residue" evidence="13">
    <location>
        <position position="1"/>
    </location>
</feature>
<dbReference type="EMBL" id="LWDX02032771">
    <property type="protein sequence ID" value="OEL27329.1"/>
    <property type="molecule type" value="Genomic_DNA"/>
</dbReference>